<evidence type="ECO:0000256" key="3">
    <source>
        <dbReference type="RuleBase" id="RU361260"/>
    </source>
</evidence>
<dbReference type="Gene3D" id="1.20.58.2220">
    <property type="entry name" value="Formin, FH2 domain"/>
    <property type="match status" value="1"/>
</dbReference>
<accession>A0AAP0B2W4</accession>
<dbReference type="PANTHER" id="PTHR45733:SF10">
    <property type="entry name" value="FORMIN-LIKE PROTEIN 15A-RELATED"/>
    <property type="match status" value="1"/>
</dbReference>
<dbReference type="InterPro" id="IPR035892">
    <property type="entry name" value="C2_domain_sf"/>
</dbReference>
<dbReference type="Gene3D" id="2.60.40.1110">
    <property type="match status" value="1"/>
</dbReference>
<dbReference type="PROSITE" id="PS51182">
    <property type="entry name" value="C2_TENSIN"/>
    <property type="match status" value="1"/>
</dbReference>
<dbReference type="SMART" id="SM01326">
    <property type="entry name" value="PTEN_C2"/>
    <property type="match status" value="1"/>
</dbReference>
<feature type="compositionally biased region" description="Gly residues" evidence="5">
    <location>
        <begin position="1436"/>
        <end position="1448"/>
    </location>
</feature>
<feature type="compositionally biased region" description="Pro residues" evidence="5">
    <location>
        <begin position="1007"/>
        <end position="1040"/>
    </location>
</feature>
<keyword evidence="2" id="KW-0904">Protein phosphatase</keyword>
<feature type="compositionally biased region" description="Pro residues" evidence="5">
    <location>
        <begin position="1072"/>
        <end position="1089"/>
    </location>
</feature>
<protein>
    <recommendedName>
        <fullName evidence="3">Formin-like protein</fullName>
    </recommendedName>
</protein>
<dbReference type="PROSITE" id="PS51444">
    <property type="entry name" value="FH2"/>
    <property type="match status" value="1"/>
</dbReference>
<gene>
    <name evidence="8" type="primary">FH20</name>
    <name evidence="8" type="ORF">KSP39_PZI019710</name>
</gene>
<dbReference type="EMBL" id="JBBWWQ010000017">
    <property type="protein sequence ID" value="KAK8924236.1"/>
    <property type="molecule type" value="Genomic_DNA"/>
</dbReference>
<evidence type="ECO:0000256" key="2">
    <source>
        <dbReference type="ARBA" id="ARBA00022912"/>
    </source>
</evidence>
<feature type="domain" description="C2 tensin-type" evidence="6">
    <location>
        <begin position="199"/>
        <end position="340"/>
    </location>
</feature>
<dbReference type="SUPFAM" id="SSF52799">
    <property type="entry name" value="(Phosphotyrosine protein) phosphatases II"/>
    <property type="match status" value="1"/>
</dbReference>
<name>A0AAP0B2W4_9ASPA</name>
<feature type="compositionally biased region" description="Pro residues" evidence="5">
    <location>
        <begin position="960"/>
        <end position="973"/>
    </location>
</feature>
<dbReference type="SMART" id="SM00498">
    <property type="entry name" value="FH2"/>
    <property type="match status" value="1"/>
</dbReference>
<dbReference type="Pfam" id="PF02181">
    <property type="entry name" value="FH2"/>
    <property type="match status" value="1"/>
</dbReference>
<feature type="compositionally biased region" description="Pro residues" evidence="5">
    <location>
        <begin position="1208"/>
        <end position="1346"/>
    </location>
</feature>
<feature type="compositionally biased region" description="Pro residues" evidence="5">
    <location>
        <begin position="1096"/>
        <end position="1128"/>
    </location>
</feature>
<evidence type="ECO:0000256" key="5">
    <source>
        <dbReference type="SAM" id="MobiDB-lite"/>
    </source>
</evidence>
<feature type="compositionally biased region" description="Polar residues" evidence="5">
    <location>
        <begin position="855"/>
        <end position="868"/>
    </location>
</feature>
<feature type="region of interest" description="Disordered" evidence="5">
    <location>
        <begin position="936"/>
        <end position="1469"/>
    </location>
</feature>
<dbReference type="InterPro" id="IPR015425">
    <property type="entry name" value="FH2_Formin"/>
</dbReference>
<feature type="compositionally biased region" description="Pro residues" evidence="5">
    <location>
        <begin position="1354"/>
        <end position="1399"/>
    </location>
</feature>
<evidence type="ECO:0000259" key="7">
    <source>
        <dbReference type="PROSITE" id="PS51444"/>
    </source>
</evidence>
<proteinExistence type="inferred from homology"/>
<feature type="compositionally biased region" description="Pro residues" evidence="5">
    <location>
        <begin position="1135"/>
        <end position="1192"/>
    </location>
</feature>
<evidence type="ECO:0000313" key="8">
    <source>
        <dbReference type="EMBL" id="KAK8924236.1"/>
    </source>
</evidence>
<evidence type="ECO:0000313" key="9">
    <source>
        <dbReference type="Proteomes" id="UP001418222"/>
    </source>
</evidence>
<dbReference type="SUPFAM" id="SSF49562">
    <property type="entry name" value="C2 domain (Calcium/lipid-binding domain, CaLB)"/>
    <property type="match status" value="1"/>
</dbReference>
<feature type="compositionally biased region" description="Low complexity" evidence="5">
    <location>
        <begin position="1449"/>
        <end position="1465"/>
    </location>
</feature>
<dbReference type="InterPro" id="IPR014020">
    <property type="entry name" value="Tensin_C2-dom"/>
</dbReference>
<dbReference type="InterPro" id="IPR042201">
    <property type="entry name" value="FH2_Formin_sf"/>
</dbReference>
<dbReference type="PANTHER" id="PTHR45733">
    <property type="entry name" value="FORMIN-J"/>
    <property type="match status" value="1"/>
</dbReference>
<dbReference type="GO" id="GO:0004721">
    <property type="term" value="F:phosphoprotein phosphatase activity"/>
    <property type="evidence" value="ECO:0007669"/>
    <property type="project" value="UniProtKB-KW"/>
</dbReference>
<evidence type="ECO:0000256" key="4">
    <source>
        <dbReference type="SAM" id="Coils"/>
    </source>
</evidence>
<sequence length="1862" mass="199044">MALFRRLFYRKPPDRLLEISERVYVFDCCFSSEILEDKEYKDYLGLILAQLQEHFPDDSFMVCNFREGDKRSHISDILSEYDMTVMDYPQQYGSCPLLPLEMIHHFLRSSESWLSLEGQHNVLLMHCERGGWPVLAFMLAGLLLYRKQYTGEQKTLEMVYKQAPKELLHMFSPLNPQPSQLRYLQYITRGGGLECPNKDKPFLLNCIILRSVPHFDANGGCRPIVRVYGQYEDPRTPTEKTSKILFSTPKTKKGFRHYRQEENAVVKLDAGCHVQGDVIIECVHVDEDSEHEEIMCRIVFNTSFVESDVLLLSRDEIDVPWNANDQFPKDFEAEVIFSDFEAAKSEMISEEAAADDHDDDDREGALTEEFFEAEEIFSTFELHADSHLIHANSMTEVDGPNSNFIVIGSSVKKLKGTFGGDSERLKIIDGMDAVFEPIIVADQGSKHDIITEKLNQLDEVGSFQEKRMLESAISMKTEALSSPVEGLSPSTTGNTEPKIIYTVEIQKFTPKAMTVDLSGCKMENLTPTNEGNIIGFKESRGSAIPQRASMLDTDDCGQIMRRAVNIYSGSRFETSYPAGHAENGSEIPIHDKAIITEKLISLAEMNGTEGNIGKLKQEEVVAPLPSEQKSTSEMSHLKFVVGVFTHNDSVDEIPNTLILDSEVKSVLERSDSQNDMEKISICKEPILGGDNQKVYSSDLVNKTMYTSGILDSKRVDHNKASAEELELKSFGQITLSGTETEKNEKVLPLISQKNQQEVSNLHTKIAKQIAPRWISPIRTSNATSVHWQSNPLVRYNSAPPALAISFQTNDAKRDSKDILVEWDSLSKDVTSADGAPSPFFTAELLSNENLDHLSTSCHQKSASSLQVQPSPPPGIPLLQQPSFGTKHHSTQTSFASQTPSSQPPPTPPPPLPSPISSLVTMHHHSQYSSPALHTEAILTPPSRPPLASINGFSNDSFPHPSSPPPPPPPPPLPYGYMKDIDSSHSPATFDAWTIPKRSTNISNEINKPPPPPPPPPPPSGHDGAPLPPPPNGYASAPPPLLNGCGSAPTPPPLPSGRGSAPPPLSDGCGSAPTPPPLGGCCSAPPPIPLPDRRDSAPPPPPPPPPPPGGCGSAPPPPPPPPPLPPPPDGRSSALAPPPPPLPCGRASAPPPPPPPGGRGNAPSPPPGGRGSAPPPPPLPGCYGNAPPPPPLPDGHGSAPSPPGGHGSAPPPPPPGGRGNAPPPPPSPPGGRGSAPPPPPPPPGGRGSAPPPPPLPGGCGSAPPPPPPGGHGGAPPPPPPPPNGRGSAPPPPPPPPGGRGSAPPPPPPPSGCGSAPHPPPPPGGRGSAPPPPPPPGRLGGAPPPPHSPGGLDGAPPHPPPPGGLGGAPPPPPPPKGRGGGPPPPPPPGGRGGAPPPPFPPGGRGSTPLPSPIPGGQGSAPVAVPPPLPFGASNTPGGFRGPPLVGGRGNGPSRPIGSSSSSQAPRKSSLKPLHWVRVTRVMQGSLWAELQKSDAPSASEFEASELENLFSAVIPKSDDKADGKKKSVGSKSEKVNLIELRRANNTEIMLTKVKMPLPDLMSAALALDESVLDVDQVENLIKFCPTKEEMELLKGYTGEKEKLGKCEQFFLELMKVPRVESKLRVFSFKIQFRQQIADLRKSLNTIDLASEQIRGSDKLKEIMKRILYLGNMLNQGTARGSAIGFRLDSLSKLTDTRASNNKITLMHYLCKVIASKSSYLLNFHEDLTTLESASKIQLKTLAEEMQAIVKGLEKVEMELTASESDGPVSMVFRKTLTGFISVAGAEVGSLSLLYSTVGKNADALALYFGEDPARYPFEQVISSLMNFVQMFRRAHLENCKQAELEKKKAQKEAQAEKCKGSKSI</sequence>
<organism evidence="8 9">
    <name type="scientific">Platanthera zijinensis</name>
    <dbReference type="NCBI Taxonomy" id="2320716"/>
    <lineage>
        <taxon>Eukaryota</taxon>
        <taxon>Viridiplantae</taxon>
        <taxon>Streptophyta</taxon>
        <taxon>Embryophyta</taxon>
        <taxon>Tracheophyta</taxon>
        <taxon>Spermatophyta</taxon>
        <taxon>Magnoliopsida</taxon>
        <taxon>Liliopsida</taxon>
        <taxon>Asparagales</taxon>
        <taxon>Orchidaceae</taxon>
        <taxon>Orchidoideae</taxon>
        <taxon>Orchideae</taxon>
        <taxon>Orchidinae</taxon>
        <taxon>Platanthera</taxon>
    </lineage>
</organism>
<dbReference type="Proteomes" id="UP001418222">
    <property type="component" value="Unassembled WGS sequence"/>
</dbReference>
<keyword evidence="9" id="KW-1185">Reference proteome</keyword>
<comment type="similarity">
    <text evidence="1">Belongs to the formin-like family. Class-II subfamily.</text>
</comment>
<feature type="compositionally biased region" description="Low complexity" evidence="5">
    <location>
        <begin position="890"/>
        <end position="900"/>
    </location>
</feature>
<evidence type="ECO:0000259" key="6">
    <source>
        <dbReference type="PROSITE" id="PS51182"/>
    </source>
</evidence>
<reference evidence="8 9" key="1">
    <citation type="journal article" date="2022" name="Nat. Plants">
        <title>Genomes of leafy and leafless Platanthera orchids illuminate the evolution of mycoheterotrophy.</title>
        <authorList>
            <person name="Li M.H."/>
            <person name="Liu K.W."/>
            <person name="Li Z."/>
            <person name="Lu H.C."/>
            <person name="Ye Q.L."/>
            <person name="Zhang D."/>
            <person name="Wang J.Y."/>
            <person name="Li Y.F."/>
            <person name="Zhong Z.M."/>
            <person name="Liu X."/>
            <person name="Yu X."/>
            <person name="Liu D.K."/>
            <person name="Tu X.D."/>
            <person name="Liu B."/>
            <person name="Hao Y."/>
            <person name="Liao X.Y."/>
            <person name="Jiang Y.T."/>
            <person name="Sun W.H."/>
            <person name="Chen J."/>
            <person name="Chen Y.Q."/>
            <person name="Ai Y."/>
            <person name="Zhai J.W."/>
            <person name="Wu S.S."/>
            <person name="Zhou Z."/>
            <person name="Hsiao Y.Y."/>
            <person name="Wu W.L."/>
            <person name="Chen Y.Y."/>
            <person name="Lin Y.F."/>
            <person name="Hsu J.L."/>
            <person name="Li C.Y."/>
            <person name="Wang Z.W."/>
            <person name="Zhao X."/>
            <person name="Zhong W.Y."/>
            <person name="Ma X.K."/>
            <person name="Ma L."/>
            <person name="Huang J."/>
            <person name="Chen G.Z."/>
            <person name="Huang M.Z."/>
            <person name="Huang L."/>
            <person name="Peng D.H."/>
            <person name="Luo Y.B."/>
            <person name="Zou S.Q."/>
            <person name="Chen S.P."/>
            <person name="Lan S."/>
            <person name="Tsai W.C."/>
            <person name="Van de Peer Y."/>
            <person name="Liu Z.J."/>
        </authorList>
    </citation>
    <scope>NUCLEOTIDE SEQUENCE [LARGE SCALE GENOMIC DNA]</scope>
    <source>
        <strain evidence="8">Lor287</strain>
    </source>
</reference>
<feature type="domain" description="FH2" evidence="7">
    <location>
        <begin position="1458"/>
        <end position="1855"/>
    </location>
</feature>
<feature type="coiled-coil region" evidence="4">
    <location>
        <begin position="1830"/>
        <end position="1859"/>
    </location>
</feature>
<keyword evidence="2" id="KW-0378">Hydrolase</keyword>
<feature type="compositionally biased region" description="Polar residues" evidence="5">
    <location>
        <begin position="996"/>
        <end position="1005"/>
    </location>
</feature>
<evidence type="ECO:0000256" key="1">
    <source>
        <dbReference type="ARBA" id="ARBA00006468"/>
    </source>
</evidence>
<comment type="caution">
    <text evidence="8">The sequence shown here is derived from an EMBL/GenBank/DDBJ whole genome shotgun (WGS) entry which is preliminary data.</text>
</comment>
<feature type="compositionally biased region" description="Pro residues" evidence="5">
    <location>
        <begin position="901"/>
        <end position="913"/>
    </location>
</feature>
<keyword evidence="4" id="KW-0175">Coiled coil</keyword>
<dbReference type="InterPro" id="IPR051144">
    <property type="entry name" value="Formin_homology_domain"/>
</dbReference>
<dbReference type="Gene3D" id="3.90.190.10">
    <property type="entry name" value="Protein tyrosine phosphatase superfamily"/>
    <property type="match status" value="1"/>
</dbReference>
<dbReference type="InterPro" id="IPR029021">
    <property type="entry name" value="Prot-tyrosine_phosphatase-like"/>
</dbReference>
<dbReference type="SUPFAM" id="SSF101447">
    <property type="entry name" value="Formin homology 2 domain (FH2 domain)"/>
    <property type="match status" value="1"/>
</dbReference>
<feature type="region of interest" description="Disordered" evidence="5">
    <location>
        <begin position="855"/>
        <end position="917"/>
    </location>
</feature>
<feature type="compositionally biased region" description="Pro residues" evidence="5">
    <location>
        <begin position="1048"/>
        <end position="1064"/>
    </location>
</feature>
<dbReference type="Pfam" id="PF10409">
    <property type="entry name" value="PTEN_C2"/>
    <property type="match status" value="1"/>
</dbReference>